<evidence type="ECO:0000313" key="2">
    <source>
        <dbReference type="EMBL" id="CDQ46747.1"/>
    </source>
</evidence>
<accession>A0AAV2WRC4</accession>
<dbReference type="RefSeq" id="WP_030133701.1">
    <property type="nucleotide sequence ID" value="NZ_LK021341.1"/>
</dbReference>
<dbReference type="Pfam" id="PF22289">
    <property type="entry name" value="DmmA-like_C"/>
    <property type="match status" value="1"/>
</dbReference>
<dbReference type="NCBIfam" id="NF041259">
    <property type="entry name" value="mono_DmmA_fam"/>
    <property type="match status" value="1"/>
</dbReference>
<proteinExistence type="predicted"/>
<dbReference type="Proteomes" id="UP000028864">
    <property type="component" value="Unassembled WGS sequence"/>
</dbReference>
<reference evidence="2" key="1">
    <citation type="submission" date="2014-05" db="EMBL/GenBank/DDBJ databases">
        <authorList>
            <person name="Urmite Genomes"/>
        </authorList>
    </citation>
    <scope>NUCLEOTIDE SEQUENCE</scope>
    <source>
        <strain evidence="2">DSM 44074</strain>
    </source>
</reference>
<gene>
    <name evidence="2" type="ORF">BN1047_04661</name>
</gene>
<dbReference type="InterPro" id="IPR048037">
    <property type="entry name" value="DmmA-like_C"/>
</dbReference>
<evidence type="ECO:0000313" key="3">
    <source>
        <dbReference type="Proteomes" id="UP000028864"/>
    </source>
</evidence>
<dbReference type="AlphaFoldDB" id="A0AAV2WRC4"/>
<dbReference type="EMBL" id="LK021341">
    <property type="protein sequence ID" value="CDQ46747.1"/>
    <property type="molecule type" value="Genomic_DNA"/>
</dbReference>
<sequence length="177" mass="18733">MKPELDVTSVPGCAIAPTTPPADIGGRSWTLITFDSAAIAVAHEWRRQIASAAAESAVRMYRATDIADAVAALRTDLADAAVGWRLMVAGPARACLALRAEAVSLGVADDEMTFASTEVAARSVQCVHCSTVNHVVVDLEDVTPCAGCGRNLPVYYHVSRRRGNYLGFMADAEEMPA</sequence>
<reference evidence="2" key="2">
    <citation type="submission" date="2015-09" db="EMBL/GenBank/DDBJ databases">
        <title>Draft genome sequence of Mycobacterium neoaurum DSM 44074.</title>
        <authorList>
            <person name="Croce O."/>
            <person name="Robert C."/>
            <person name="Raoult D."/>
            <person name="Drancourt M."/>
        </authorList>
    </citation>
    <scope>NUCLEOTIDE SEQUENCE</scope>
    <source>
        <strain evidence="2">DSM 44074</strain>
    </source>
</reference>
<name>A0AAV2WRC4_MYCNE</name>
<feature type="domain" description="Dimethylamine monooxygenase subunit DmmA-like C-terminal" evidence="1">
    <location>
        <begin position="124"/>
        <end position="167"/>
    </location>
</feature>
<protein>
    <recommendedName>
        <fullName evidence="1">Dimethylamine monooxygenase subunit DmmA-like C-terminal domain-containing protein</fullName>
    </recommendedName>
</protein>
<organism evidence="2 3">
    <name type="scientific">Mycolicibacterium neoaurum</name>
    <name type="common">Mycobacterium neoaurum</name>
    <dbReference type="NCBI Taxonomy" id="1795"/>
    <lineage>
        <taxon>Bacteria</taxon>
        <taxon>Bacillati</taxon>
        <taxon>Actinomycetota</taxon>
        <taxon>Actinomycetes</taxon>
        <taxon>Mycobacteriales</taxon>
        <taxon>Mycobacteriaceae</taxon>
        <taxon>Mycolicibacterium</taxon>
    </lineage>
</organism>
<evidence type="ECO:0000259" key="1">
    <source>
        <dbReference type="Pfam" id="PF22289"/>
    </source>
</evidence>